<feature type="compositionally biased region" description="Basic and acidic residues" evidence="1">
    <location>
        <begin position="98"/>
        <end position="114"/>
    </location>
</feature>
<reference evidence="3" key="1">
    <citation type="submission" date="2017-09" db="EMBL/GenBank/DDBJ databases">
        <title>Genome sequence of Nannocystis excedens DSM 71.</title>
        <authorList>
            <person name="Blom J."/>
        </authorList>
    </citation>
    <scope>NUCLEOTIDE SEQUENCE [LARGE SCALE GENOMIC DNA]</scope>
    <source>
        <strain evidence="3">type strain: E19</strain>
    </source>
</reference>
<feature type="region of interest" description="Disordered" evidence="1">
    <location>
        <begin position="95"/>
        <end position="144"/>
    </location>
</feature>
<dbReference type="AlphaFoldDB" id="A0A2C9D1E0"/>
<dbReference type="Proteomes" id="UP000223606">
    <property type="component" value="Chromosome 1"/>
</dbReference>
<evidence type="ECO:0000313" key="2">
    <source>
        <dbReference type="EMBL" id="SON54043.1"/>
    </source>
</evidence>
<dbReference type="EMBL" id="LT960614">
    <property type="protein sequence ID" value="SON54043.1"/>
    <property type="molecule type" value="Genomic_DNA"/>
</dbReference>
<gene>
    <name evidence="2" type="ORF">HDIA_0502</name>
</gene>
<dbReference type="KEGG" id="hdi:HDIA_0502"/>
<organism evidence="2 3">
    <name type="scientific">Hartmannibacter diazotrophicus</name>
    <dbReference type="NCBI Taxonomy" id="1482074"/>
    <lineage>
        <taxon>Bacteria</taxon>
        <taxon>Pseudomonadati</taxon>
        <taxon>Pseudomonadota</taxon>
        <taxon>Alphaproteobacteria</taxon>
        <taxon>Hyphomicrobiales</taxon>
        <taxon>Pleomorphomonadaceae</taxon>
        <taxon>Hartmannibacter</taxon>
    </lineage>
</organism>
<dbReference type="AntiFam" id="ANF00152">
    <property type="entry name" value="Shadow ORF (opposite nadB1)"/>
</dbReference>
<evidence type="ECO:0000256" key="1">
    <source>
        <dbReference type="SAM" id="MobiDB-lite"/>
    </source>
</evidence>
<name>A0A2C9D1E0_9HYPH</name>
<sequence>MAIGKVLPDRACDDVARSQFGALDTLKKTPAGLVDDRCPFAANGLADERHRTGGAVKCSRMELDELQVGHDRAGTGGEREALAAIAEGVRGVAIESTDPARCENDAPGGQEHRPGRGGGHHTRDPAVFQYQPACLDALDDGDRR</sequence>
<evidence type="ECO:0000313" key="3">
    <source>
        <dbReference type="Proteomes" id="UP000223606"/>
    </source>
</evidence>
<keyword evidence="3" id="KW-1185">Reference proteome</keyword>
<proteinExistence type="predicted"/>
<accession>A0A2C9D1E0</accession>
<protein>
    <submittedName>
        <fullName evidence="2">Uncharacterized protein</fullName>
    </submittedName>
</protein>